<dbReference type="InterPro" id="IPR005662">
    <property type="entry name" value="GTPase_Era-like"/>
</dbReference>
<evidence type="ECO:0000313" key="5">
    <source>
        <dbReference type="Proteomes" id="UP000562984"/>
    </source>
</evidence>
<dbReference type="GO" id="GO:0005525">
    <property type="term" value="F:GTP binding"/>
    <property type="evidence" value="ECO:0007669"/>
    <property type="project" value="InterPro"/>
</dbReference>
<accession>A0A849A6B8</accession>
<keyword evidence="2" id="KW-1133">Transmembrane helix</keyword>
<evidence type="ECO:0000313" key="4">
    <source>
        <dbReference type="EMBL" id="NNG36099.1"/>
    </source>
</evidence>
<name>A0A849A6B8_9ACTN</name>
<feature type="domain" description="G" evidence="3">
    <location>
        <begin position="62"/>
        <end position="205"/>
    </location>
</feature>
<dbReference type="GO" id="GO:0043024">
    <property type="term" value="F:ribosomal small subunit binding"/>
    <property type="evidence" value="ECO:0007669"/>
    <property type="project" value="TreeGrafter"/>
</dbReference>
<dbReference type="Gene3D" id="3.40.50.300">
    <property type="entry name" value="P-loop containing nucleotide triphosphate hydrolases"/>
    <property type="match status" value="1"/>
</dbReference>
<feature type="region of interest" description="Disordered" evidence="1">
    <location>
        <begin position="373"/>
        <end position="392"/>
    </location>
</feature>
<dbReference type="InterPro" id="IPR027417">
    <property type="entry name" value="P-loop_NTPase"/>
</dbReference>
<dbReference type="Proteomes" id="UP000562984">
    <property type="component" value="Unassembled WGS sequence"/>
</dbReference>
<feature type="transmembrane region" description="Helical" evidence="2">
    <location>
        <begin position="505"/>
        <end position="524"/>
    </location>
</feature>
<reference evidence="4 5" key="1">
    <citation type="submission" date="2020-05" db="EMBL/GenBank/DDBJ databases">
        <title>Nakamurella sp. DB0629 isolated from air conditioner.</title>
        <authorList>
            <person name="Kim D.H."/>
            <person name="Kim D.-U."/>
        </authorList>
    </citation>
    <scope>NUCLEOTIDE SEQUENCE [LARGE SCALE GENOMIC DNA]</scope>
    <source>
        <strain evidence="4 5">DB0629</strain>
    </source>
</reference>
<feature type="transmembrane region" description="Helical" evidence="2">
    <location>
        <begin position="461"/>
        <end position="485"/>
    </location>
</feature>
<comment type="caution">
    <text evidence="4">The sequence shown here is derived from an EMBL/GenBank/DDBJ whole genome shotgun (WGS) entry which is preliminary data.</text>
</comment>
<dbReference type="GO" id="GO:0000028">
    <property type="term" value="P:ribosomal small subunit assembly"/>
    <property type="evidence" value="ECO:0007669"/>
    <property type="project" value="TreeGrafter"/>
</dbReference>
<evidence type="ECO:0000256" key="2">
    <source>
        <dbReference type="SAM" id="Phobius"/>
    </source>
</evidence>
<keyword evidence="2" id="KW-0472">Membrane</keyword>
<dbReference type="InterPro" id="IPR006073">
    <property type="entry name" value="GTP-bd"/>
</dbReference>
<dbReference type="SUPFAM" id="SSF52540">
    <property type="entry name" value="P-loop containing nucleoside triphosphate hydrolases"/>
    <property type="match status" value="1"/>
</dbReference>
<organism evidence="4 5">
    <name type="scientific">Nakamurella aerolata</name>
    <dbReference type="NCBI Taxonomy" id="1656892"/>
    <lineage>
        <taxon>Bacteria</taxon>
        <taxon>Bacillati</taxon>
        <taxon>Actinomycetota</taxon>
        <taxon>Actinomycetes</taxon>
        <taxon>Nakamurellales</taxon>
        <taxon>Nakamurellaceae</taxon>
        <taxon>Nakamurella</taxon>
    </lineage>
</organism>
<keyword evidence="5" id="KW-1185">Reference proteome</keyword>
<dbReference type="Pfam" id="PF01926">
    <property type="entry name" value="MMR_HSR1"/>
    <property type="match status" value="1"/>
</dbReference>
<keyword evidence="2" id="KW-0812">Transmembrane</keyword>
<dbReference type="AlphaFoldDB" id="A0A849A6B8"/>
<dbReference type="PANTHER" id="PTHR42698:SF1">
    <property type="entry name" value="GTPASE ERA, MITOCHONDRIAL"/>
    <property type="match status" value="1"/>
</dbReference>
<dbReference type="PANTHER" id="PTHR42698">
    <property type="entry name" value="GTPASE ERA"/>
    <property type="match status" value="1"/>
</dbReference>
<dbReference type="GO" id="GO:0005829">
    <property type="term" value="C:cytosol"/>
    <property type="evidence" value="ECO:0007669"/>
    <property type="project" value="TreeGrafter"/>
</dbReference>
<evidence type="ECO:0000259" key="3">
    <source>
        <dbReference type="Pfam" id="PF01926"/>
    </source>
</evidence>
<protein>
    <submittedName>
        <fullName evidence="4">ABC transporter</fullName>
    </submittedName>
</protein>
<dbReference type="GO" id="GO:0019843">
    <property type="term" value="F:rRNA binding"/>
    <property type="evidence" value="ECO:0007669"/>
    <property type="project" value="TreeGrafter"/>
</dbReference>
<gene>
    <name evidence="4" type="ORF">HKD39_10300</name>
</gene>
<sequence length="574" mass="60609">MFSRRRSAGDIDIAGLQRRMAALQTAVQLGGDRLEPGPADAARRLVDKAAARLALTGDRTVAALAGATGSGKSSLFNAIAGAPLSQVGIRRPITSVASAVLWPPQGEPDGPVSDPSALLRWLQVPTWHQVPADRADPALAGLVLLDLPDHDSTEAANRAEAERLIELVDAFCWVTDPQKYADAALHRRYLQPLAGHDAVTIVVLNQADRLTPDELQACLKDLTGLLRADGLPNATVLPVSAVTGAGIAELRAALGGVVSSRTATLQRLSADVRTAARQLAGSTDAGRERRRGAEPVNVARVAQDAGFSRALGNAAGVPTVLAAVEAGYRRDATGAVGWPFTRWLRRFRPDPLRRLRLGPTGQLAGVFGAVTQQPRADGEPAPATPARSSLPPPSEAALAELELAGRRVGDTAAAGLPPRWAGAVQRAARPPQSDVLDGLDRVVAGTDLGLRRPLWWRLVGLLQWLFAAAAAAGLVWLVVLMVLGWLKMPQPDTPYLGPLPWPTVLLAGGAIAGLLTAAICRPLIGVGARRRRDRAERVLQQRLEGFAQQRVLAPVAQVLDDYRQVRAALAEAAG</sequence>
<dbReference type="EMBL" id="JABEND010000005">
    <property type="protein sequence ID" value="NNG36099.1"/>
    <property type="molecule type" value="Genomic_DNA"/>
</dbReference>
<proteinExistence type="predicted"/>
<evidence type="ECO:0000256" key="1">
    <source>
        <dbReference type="SAM" id="MobiDB-lite"/>
    </source>
</evidence>